<dbReference type="SUPFAM" id="SSF54427">
    <property type="entry name" value="NTF2-like"/>
    <property type="match status" value="1"/>
</dbReference>
<dbReference type="InterPro" id="IPR032710">
    <property type="entry name" value="NTF2-like_dom_sf"/>
</dbReference>
<dbReference type="EMBL" id="LJZO01000005">
    <property type="protein sequence ID" value="ROW02177.1"/>
    <property type="molecule type" value="Genomic_DNA"/>
</dbReference>
<keyword evidence="2" id="KW-1185">Reference proteome</keyword>
<dbReference type="PANTHER" id="PTHR39598">
    <property type="entry name" value="AUSTINOL SYNTHESIS PROTEIN F-RELATED"/>
    <property type="match status" value="1"/>
</dbReference>
<dbReference type="OrthoDB" id="3758478at2759"/>
<organism evidence="1 2">
    <name type="scientific">Cytospora chrysosperma</name>
    <name type="common">Cytospora canker fungus</name>
    <name type="synonym">Sphaeria chrysosperma</name>
    <dbReference type="NCBI Taxonomy" id="252740"/>
    <lineage>
        <taxon>Eukaryota</taxon>
        <taxon>Fungi</taxon>
        <taxon>Dikarya</taxon>
        <taxon>Ascomycota</taxon>
        <taxon>Pezizomycotina</taxon>
        <taxon>Sordariomycetes</taxon>
        <taxon>Sordariomycetidae</taxon>
        <taxon>Diaporthales</taxon>
        <taxon>Cytosporaceae</taxon>
        <taxon>Cytospora</taxon>
    </lineage>
</organism>
<name>A0A423WFK2_CYTCH</name>
<protein>
    <recommendedName>
        <fullName evidence="3">SnoaL-like domain-containing protein</fullName>
    </recommendedName>
</protein>
<proteinExistence type="predicted"/>
<dbReference type="Gene3D" id="3.10.450.50">
    <property type="match status" value="1"/>
</dbReference>
<reference evidence="1 2" key="1">
    <citation type="submission" date="2015-09" db="EMBL/GenBank/DDBJ databases">
        <title>Host preference determinants of Valsa canker pathogens revealed by comparative genomics.</title>
        <authorList>
            <person name="Yin Z."/>
            <person name="Huang L."/>
        </authorList>
    </citation>
    <scope>NUCLEOTIDE SEQUENCE [LARGE SCALE GENOMIC DNA]</scope>
    <source>
        <strain evidence="1 2">YSFL</strain>
    </source>
</reference>
<comment type="caution">
    <text evidence="1">The sequence shown here is derived from an EMBL/GenBank/DDBJ whole genome shotgun (WGS) entry which is preliminary data.</text>
</comment>
<sequence>MSKRRKIAIEVIEGYRAWDIERIMAYRTDDCTHMILPRSLRREPKDNASYRQYFASIMPAFQDFQPEIHEIVEDERENKVMMWVSSKAQSLIGPYGNEYTMLLYFNEAGDKVNKIVEFVDSAYVKDFFMRLGAHMAKMS</sequence>
<gene>
    <name evidence="1" type="ORF">VSDG_02323</name>
</gene>
<dbReference type="InterPro" id="IPR050977">
    <property type="entry name" value="Fungal_Meroterpenoid_Isomerase"/>
</dbReference>
<dbReference type="Proteomes" id="UP000284375">
    <property type="component" value="Unassembled WGS sequence"/>
</dbReference>
<evidence type="ECO:0000313" key="1">
    <source>
        <dbReference type="EMBL" id="ROW02177.1"/>
    </source>
</evidence>
<accession>A0A423WFK2</accession>
<evidence type="ECO:0000313" key="2">
    <source>
        <dbReference type="Proteomes" id="UP000284375"/>
    </source>
</evidence>
<dbReference type="AlphaFoldDB" id="A0A423WFK2"/>
<dbReference type="STRING" id="252740.A0A423WFK2"/>
<evidence type="ECO:0008006" key="3">
    <source>
        <dbReference type="Google" id="ProtNLM"/>
    </source>
</evidence>
<dbReference type="PANTHER" id="PTHR39598:SF1">
    <property type="entry name" value="AUSTINOID BIOSYNTHESIS CLUSTERS PROTEIN F-RELATED"/>
    <property type="match status" value="1"/>
</dbReference>